<dbReference type="AlphaFoldDB" id="A0A9Q0RPH9"/>
<sequence length="82" mass="9513">MSAIPFTTFSVKSIHDMVRARIQQEEKDKGRKNDLGSSKDESSNLKPFGGEIYNYNLKFMKSVWGMYNQYAPQAFQKNEELI</sequence>
<dbReference type="OrthoDB" id="6479173at2759"/>
<reference evidence="2" key="1">
    <citation type="submission" date="2022-12" db="EMBL/GenBank/DDBJ databases">
        <title>Genome assemblies of Blomia tropicalis.</title>
        <authorList>
            <person name="Cui Y."/>
        </authorList>
    </citation>
    <scope>NUCLEOTIDE SEQUENCE</scope>
    <source>
        <tissue evidence="2">Adult mites</tissue>
    </source>
</reference>
<comment type="caution">
    <text evidence="2">The sequence shown here is derived from an EMBL/GenBank/DDBJ whole genome shotgun (WGS) entry which is preliminary data.</text>
</comment>
<feature type="region of interest" description="Disordered" evidence="1">
    <location>
        <begin position="23"/>
        <end position="48"/>
    </location>
</feature>
<evidence type="ECO:0000256" key="1">
    <source>
        <dbReference type="SAM" id="MobiDB-lite"/>
    </source>
</evidence>
<name>A0A9Q0RPH9_BLOTA</name>
<protein>
    <submittedName>
        <fullName evidence="2">Uncharacterized protein</fullName>
    </submittedName>
</protein>
<keyword evidence="3" id="KW-1185">Reference proteome</keyword>
<accession>A0A9Q0RPH9</accession>
<evidence type="ECO:0000313" key="3">
    <source>
        <dbReference type="Proteomes" id="UP001142055"/>
    </source>
</evidence>
<organism evidence="2 3">
    <name type="scientific">Blomia tropicalis</name>
    <name type="common">Mite</name>
    <dbReference type="NCBI Taxonomy" id="40697"/>
    <lineage>
        <taxon>Eukaryota</taxon>
        <taxon>Metazoa</taxon>
        <taxon>Ecdysozoa</taxon>
        <taxon>Arthropoda</taxon>
        <taxon>Chelicerata</taxon>
        <taxon>Arachnida</taxon>
        <taxon>Acari</taxon>
        <taxon>Acariformes</taxon>
        <taxon>Sarcoptiformes</taxon>
        <taxon>Astigmata</taxon>
        <taxon>Glycyphagoidea</taxon>
        <taxon>Echimyopodidae</taxon>
        <taxon>Blomia</taxon>
    </lineage>
</organism>
<feature type="compositionally biased region" description="Basic and acidic residues" evidence="1">
    <location>
        <begin position="23"/>
        <end position="43"/>
    </location>
</feature>
<gene>
    <name evidence="2" type="ORF">RDWZM_000150</name>
</gene>
<dbReference type="EMBL" id="JAPWDV010000001">
    <property type="protein sequence ID" value="KAJ6221605.1"/>
    <property type="molecule type" value="Genomic_DNA"/>
</dbReference>
<proteinExistence type="predicted"/>
<evidence type="ECO:0000313" key="2">
    <source>
        <dbReference type="EMBL" id="KAJ6221605.1"/>
    </source>
</evidence>
<dbReference type="Proteomes" id="UP001142055">
    <property type="component" value="Chromosome 1"/>
</dbReference>